<evidence type="ECO:0000313" key="2">
    <source>
        <dbReference type="Proteomes" id="UP001387364"/>
    </source>
</evidence>
<dbReference type="RefSeq" id="WP_338751198.1">
    <property type="nucleotide sequence ID" value="NZ_CP147404.1"/>
</dbReference>
<sequence length="138" mass="16181">MSKLIRSFACLSLSISLLFGCNKDETDLDYLSRVDVEITDKEGPSEMITEDESVEELREIFQKIKWDEDDSVQMPRKEDVKATLFLRYNENEPERLVEYSISFHQQDDNRATIIDHDKEYVGALDQENSTRLKEILLK</sequence>
<proteinExistence type="predicted"/>
<keyword evidence="2" id="KW-1185">Reference proteome</keyword>
<gene>
    <name evidence="1" type="ORF">WDJ61_15255</name>
</gene>
<accession>A0ABZ2N4N2</accession>
<dbReference type="PROSITE" id="PS51257">
    <property type="entry name" value="PROKAR_LIPOPROTEIN"/>
    <property type="match status" value="1"/>
</dbReference>
<organism evidence="1 2">
    <name type="scientific">Bacillus kandeliae</name>
    <dbReference type="NCBI Taxonomy" id="3129297"/>
    <lineage>
        <taxon>Bacteria</taxon>
        <taxon>Bacillati</taxon>
        <taxon>Bacillota</taxon>
        <taxon>Bacilli</taxon>
        <taxon>Bacillales</taxon>
        <taxon>Bacillaceae</taxon>
        <taxon>Bacillus</taxon>
    </lineage>
</organism>
<evidence type="ECO:0008006" key="3">
    <source>
        <dbReference type="Google" id="ProtNLM"/>
    </source>
</evidence>
<evidence type="ECO:0000313" key="1">
    <source>
        <dbReference type="EMBL" id="WXB92568.1"/>
    </source>
</evidence>
<protein>
    <recommendedName>
        <fullName evidence="3">Lipoprotein</fullName>
    </recommendedName>
</protein>
<dbReference type="EMBL" id="CP147404">
    <property type="protein sequence ID" value="WXB92568.1"/>
    <property type="molecule type" value="Genomic_DNA"/>
</dbReference>
<dbReference type="Proteomes" id="UP001387364">
    <property type="component" value="Chromosome"/>
</dbReference>
<reference evidence="1 2" key="1">
    <citation type="submission" date="2024-02" db="EMBL/GenBank/DDBJ databases">
        <title>Seven novel Bacillus-like species.</title>
        <authorList>
            <person name="Liu G."/>
        </authorList>
    </citation>
    <scope>NUCLEOTIDE SEQUENCE [LARGE SCALE GENOMIC DNA]</scope>
    <source>
        <strain evidence="1 2">FJAT-52991</strain>
    </source>
</reference>
<name>A0ABZ2N4N2_9BACI</name>